<evidence type="ECO:0000256" key="3">
    <source>
        <dbReference type="ARBA" id="ARBA00023125"/>
    </source>
</evidence>
<evidence type="ECO:0000256" key="2">
    <source>
        <dbReference type="ARBA" id="ARBA00023015"/>
    </source>
</evidence>
<feature type="region of interest" description="Disordered" evidence="6">
    <location>
        <begin position="424"/>
        <end position="494"/>
    </location>
</feature>
<evidence type="ECO:0000313" key="9">
    <source>
        <dbReference type="Proteomes" id="UP000193560"/>
    </source>
</evidence>
<dbReference type="GO" id="GO:0000978">
    <property type="term" value="F:RNA polymerase II cis-regulatory region sequence-specific DNA binding"/>
    <property type="evidence" value="ECO:0007669"/>
    <property type="project" value="TreeGrafter"/>
</dbReference>
<accession>A0A1X2IPM3</accession>
<comment type="subcellular location">
    <subcellularLocation>
        <location evidence="1">Nucleus</location>
    </subcellularLocation>
</comment>
<keyword evidence="3" id="KW-0238">DNA-binding</keyword>
<dbReference type="PANTHER" id="PTHR15741">
    <property type="entry name" value="BASIC HELIX-LOOP-HELIX ZIP TRANSCRIPTION FACTOR"/>
    <property type="match status" value="1"/>
</dbReference>
<dbReference type="GO" id="GO:0000981">
    <property type="term" value="F:DNA-binding transcription factor activity, RNA polymerase II-specific"/>
    <property type="evidence" value="ECO:0007669"/>
    <property type="project" value="TreeGrafter"/>
</dbReference>
<protein>
    <recommendedName>
        <fullName evidence="7">BHLH domain-containing protein</fullName>
    </recommendedName>
</protein>
<keyword evidence="4" id="KW-0804">Transcription</keyword>
<dbReference type="Gene3D" id="4.10.280.10">
    <property type="entry name" value="Helix-loop-helix DNA-binding domain"/>
    <property type="match status" value="1"/>
</dbReference>
<feature type="domain" description="BHLH" evidence="7">
    <location>
        <begin position="336"/>
        <end position="387"/>
    </location>
</feature>
<feature type="compositionally biased region" description="Low complexity" evidence="6">
    <location>
        <begin position="311"/>
        <end position="322"/>
    </location>
</feature>
<feature type="compositionally biased region" description="Basic and acidic residues" evidence="6">
    <location>
        <begin position="328"/>
        <end position="348"/>
    </location>
</feature>
<feature type="region of interest" description="Disordered" evidence="6">
    <location>
        <begin position="534"/>
        <end position="587"/>
    </location>
</feature>
<dbReference type="EMBL" id="MCGE01000006">
    <property type="protein sequence ID" value="ORZ20215.1"/>
    <property type="molecule type" value="Genomic_DNA"/>
</dbReference>
<dbReference type="PROSITE" id="PS50888">
    <property type="entry name" value="BHLH"/>
    <property type="match status" value="1"/>
</dbReference>
<evidence type="ECO:0000256" key="6">
    <source>
        <dbReference type="SAM" id="MobiDB-lite"/>
    </source>
</evidence>
<organism evidence="8 9">
    <name type="scientific">Absidia repens</name>
    <dbReference type="NCBI Taxonomy" id="90262"/>
    <lineage>
        <taxon>Eukaryota</taxon>
        <taxon>Fungi</taxon>
        <taxon>Fungi incertae sedis</taxon>
        <taxon>Mucoromycota</taxon>
        <taxon>Mucoromycotina</taxon>
        <taxon>Mucoromycetes</taxon>
        <taxon>Mucorales</taxon>
        <taxon>Cunninghamellaceae</taxon>
        <taxon>Absidia</taxon>
    </lineage>
</organism>
<dbReference type="Pfam" id="PF00010">
    <property type="entry name" value="HLH"/>
    <property type="match status" value="1"/>
</dbReference>
<dbReference type="PANTHER" id="PTHR15741:SF27">
    <property type="entry name" value="TRANSCRIPTION FACTOR AP-4"/>
    <property type="match status" value="1"/>
</dbReference>
<dbReference type="STRING" id="90262.A0A1X2IPM3"/>
<keyword evidence="9" id="KW-1185">Reference proteome</keyword>
<dbReference type="Proteomes" id="UP000193560">
    <property type="component" value="Unassembled WGS sequence"/>
</dbReference>
<gene>
    <name evidence="8" type="ORF">BCR42DRAFT_408232</name>
</gene>
<keyword evidence="2" id="KW-0805">Transcription regulation</keyword>
<evidence type="ECO:0000313" key="8">
    <source>
        <dbReference type="EMBL" id="ORZ20215.1"/>
    </source>
</evidence>
<dbReference type="SUPFAM" id="SSF47459">
    <property type="entry name" value="HLH, helix-loop-helix DNA-binding domain"/>
    <property type="match status" value="1"/>
</dbReference>
<dbReference type="GO" id="GO:0005634">
    <property type="term" value="C:nucleus"/>
    <property type="evidence" value="ECO:0007669"/>
    <property type="project" value="UniProtKB-SubCell"/>
</dbReference>
<dbReference type="OrthoDB" id="5778525at2759"/>
<name>A0A1X2IPM3_9FUNG</name>
<evidence type="ECO:0000256" key="5">
    <source>
        <dbReference type="ARBA" id="ARBA00023242"/>
    </source>
</evidence>
<reference evidence="8 9" key="1">
    <citation type="submission" date="2016-07" db="EMBL/GenBank/DDBJ databases">
        <title>Pervasive Adenine N6-methylation of Active Genes in Fungi.</title>
        <authorList>
            <consortium name="DOE Joint Genome Institute"/>
            <person name="Mondo S.J."/>
            <person name="Dannebaum R.O."/>
            <person name="Kuo R.C."/>
            <person name="Labutti K."/>
            <person name="Haridas S."/>
            <person name="Kuo A."/>
            <person name="Salamov A."/>
            <person name="Ahrendt S.R."/>
            <person name="Lipzen A."/>
            <person name="Sullivan W."/>
            <person name="Andreopoulos W.B."/>
            <person name="Clum A."/>
            <person name="Lindquist E."/>
            <person name="Daum C."/>
            <person name="Ramamoorthy G.K."/>
            <person name="Gryganskyi A."/>
            <person name="Culley D."/>
            <person name="Magnuson J.K."/>
            <person name="James T.Y."/>
            <person name="O'Malley M.A."/>
            <person name="Stajich J.E."/>
            <person name="Spatafora J.W."/>
            <person name="Visel A."/>
            <person name="Grigoriev I.V."/>
        </authorList>
    </citation>
    <scope>NUCLEOTIDE SEQUENCE [LARGE SCALE GENOMIC DNA]</scope>
    <source>
        <strain evidence="8 9">NRRL 1336</strain>
    </source>
</reference>
<feature type="compositionally biased region" description="Polar residues" evidence="6">
    <location>
        <begin position="424"/>
        <end position="458"/>
    </location>
</feature>
<proteinExistence type="predicted"/>
<comment type="caution">
    <text evidence="8">The sequence shown here is derived from an EMBL/GenBank/DDBJ whole genome shotgun (WGS) entry which is preliminary data.</text>
</comment>
<dbReference type="InterPro" id="IPR011598">
    <property type="entry name" value="bHLH_dom"/>
</dbReference>
<sequence length="605" mass="67629">MDYSLQHHSDSSDWLYSQHDTSLATNTHEPLSEPVPFEDFQFSFGLDPGFSAPLPLDIPEDPPALNESNHLFPMDYQQDIDQLQHCNDPALADNNPLLDENDQKVFSQFLDAFFVDKDGQISNAEQMAGEFSTMYDAQPPPLLLNDTYNHSESSTQTSEMDRYHVATSMFLPKPPAASRPTRHIQDDEDEYRRSSILQSLDQQKQFHQRLNRVASAQHLVTKESATPSTLYQDSIGPNAIFLQQSNQISAPFITKRPSSISQRYQPQQHAPYPPPERHHHHPSTTAASSISSTSSVAHRPDQSQEQESRPRPSSARSLSTSTRRTKSHKELLTEDEKRSNHIASEQKRRSTIRNGFKDLTDIVPTLKNINNSKSTVLFKAVDYIKYLEKRNNHLRDKMGSLEVRVKVEGKVSDMLMHSSPSTLQPVMVSSHSSQQPGSDAVLSSSPTSTDTMERSVSTYHPYHQNDNNSNNDDDNSSSNNNNGSSSGGNASENDGAGGVAAALLAHKCQQQQLLALQEQLQYHQRLLAQQDGEQLQKQRYNSMSSSSASSSSHSSPQSSDLYHHPSQWTYDSKPNHHSNKVPTAAGMHPYAVMEVDSEELLKVSA</sequence>
<dbReference type="AlphaFoldDB" id="A0A1X2IPM3"/>
<dbReference type="InterPro" id="IPR052207">
    <property type="entry name" value="Max-like/E-box_TFs"/>
</dbReference>
<feature type="compositionally biased region" description="Low complexity" evidence="6">
    <location>
        <begin position="465"/>
        <end position="494"/>
    </location>
</feature>
<evidence type="ECO:0000256" key="1">
    <source>
        <dbReference type="ARBA" id="ARBA00004123"/>
    </source>
</evidence>
<feature type="region of interest" description="Disordered" evidence="6">
    <location>
        <begin position="257"/>
        <end position="349"/>
    </location>
</feature>
<evidence type="ECO:0000259" key="7">
    <source>
        <dbReference type="PROSITE" id="PS50888"/>
    </source>
</evidence>
<evidence type="ECO:0000256" key="4">
    <source>
        <dbReference type="ARBA" id="ARBA00023163"/>
    </source>
</evidence>
<dbReference type="SMART" id="SM00353">
    <property type="entry name" value="HLH"/>
    <property type="match status" value="1"/>
</dbReference>
<feature type="compositionally biased region" description="Low complexity" evidence="6">
    <location>
        <begin position="542"/>
        <end position="559"/>
    </location>
</feature>
<dbReference type="InterPro" id="IPR036638">
    <property type="entry name" value="HLH_DNA-bd_sf"/>
</dbReference>
<feature type="region of interest" description="Disordered" evidence="6">
    <location>
        <begin position="171"/>
        <end position="193"/>
    </location>
</feature>
<feature type="compositionally biased region" description="Low complexity" evidence="6">
    <location>
        <begin position="283"/>
        <end position="297"/>
    </location>
</feature>
<feature type="compositionally biased region" description="Basic and acidic residues" evidence="6">
    <location>
        <begin position="298"/>
        <end position="310"/>
    </location>
</feature>
<keyword evidence="5" id="KW-0539">Nucleus</keyword>
<dbReference type="GO" id="GO:0046983">
    <property type="term" value="F:protein dimerization activity"/>
    <property type="evidence" value="ECO:0007669"/>
    <property type="project" value="InterPro"/>
</dbReference>